<evidence type="ECO:0000256" key="1">
    <source>
        <dbReference type="ARBA" id="ARBA00004141"/>
    </source>
</evidence>
<feature type="transmembrane region" description="Helical" evidence="7">
    <location>
        <begin position="234"/>
        <end position="259"/>
    </location>
</feature>
<evidence type="ECO:0000313" key="10">
    <source>
        <dbReference type="Proteomes" id="UP001470230"/>
    </source>
</evidence>
<reference evidence="9 10" key="1">
    <citation type="submission" date="2024-04" db="EMBL/GenBank/DDBJ databases">
        <title>Tritrichomonas musculus Genome.</title>
        <authorList>
            <person name="Alves-Ferreira E."/>
            <person name="Grigg M."/>
            <person name="Lorenzi H."/>
            <person name="Galac M."/>
        </authorList>
    </citation>
    <scope>NUCLEOTIDE SEQUENCE [LARGE SCALE GENOMIC DNA]</scope>
    <source>
        <strain evidence="9 10">EAF2021</strain>
    </source>
</reference>
<dbReference type="InterPro" id="IPR001594">
    <property type="entry name" value="Palmitoyltrfase_DHHC"/>
</dbReference>
<keyword evidence="6 7" id="KW-0012">Acyltransferase</keyword>
<dbReference type="PANTHER" id="PTHR22883">
    <property type="entry name" value="ZINC FINGER DHHC DOMAIN CONTAINING PROTEIN"/>
    <property type="match status" value="1"/>
</dbReference>
<organism evidence="9 10">
    <name type="scientific">Tritrichomonas musculus</name>
    <dbReference type="NCBI Taxonomy" id="1915356"/>
    <lineage>
        <taxon>Eukaryota</taxon>
        <taxon>Metamonada</taxon>
        <taxon>Parabasalia</taxon>
        <taxon>Tritrichomonadida</taxon>
        <taxon>Tritrichomonadidae</taxon>
        <taxon>Tritrichomonas</taxon>
    </lineage>
</organism>
<feature type="transmembrane region" description="Helical" evidence="7">
    <location>
        <begin position="56"/>
        <end position="77"/>
    </location>
</feature>
<dbReference type="EC" id="2.3.1.225" evidence="7"/>
<evidence type="ECO:0000256" key="5">
    <source>
        <dbReference type="ARBA" id="ARBA00023136"/>
    </source>
</evidence>
<evidence type="ECO:0000256" key="4">
    <source>
        <dbReference type="ARBA" id="ARBA00022989"/>
    </source>
</evidence>
<evidence type="ECO:0000256" key="6">
    <source>
        <dbReference type="ARBA" id="ARBA00023315"/>
    </source>
</evidence>
<feature type="domain" description="Palmitoyltransferase DHHC" evidence="8">
    <location>
        <begin position="173"/>
        <end position="272"/>
    </location>
</feature>
<dbReference type="EMBL" id="JAPFFF010000010">
    <property type="protein sequence ID" value="KAK8880424.1"/>
    <property type="molecule type" value="Genomic_DNA"/>
</dbReference>
<evidence type="ECO:0000313" key="9">
    <source>
        <dbReference type="EMBL" id="KAK8880424.1"/>
    </source>
</evidence>
<dbReference type="PANTHER" id="PTHR22883:SF147">
    <property type="entry name" value="PALMITOYLTRANSFERASE"/>
    <property type="match status" value="1"/>
</dbReference>
<evidence type="ECO:0000259" key="8">
    <source>
        <dbReference type="Pfam" id="PF01529"/>
    </source>
</evidence>
<keyword evidence="5 7" id="KW-0472">Membrane</keyword>
<comment type="domain">
    <text evidence="7">The DHHC domain is required for palmitoyltransferase activity.</text>
</comment>
<keyword evidence="3 7" id="KW-0812">Transmembrane</keyword>
<keyword evidence="4 7" id="KW-1133">Transmembrane helix</keyword>
<comment type="catalytic activity">
    <reaction evidence="7">
        <text>L-cysteinyl-[protein] + hexadecanoyl-CoA = S-hexadecanoyl-L-cysteinyl-[protein] + CoA</text>
        <dbReference type="Rhea" id="RHEA:36683"/>
        <dbReference type="Rhea" id="RHEA-COMP:10131"/>
        <dbReference type="Rhea" id="RHEA-COMP:11032"/>
        <dbReference type="ChEBI" id="CHEBI:29950"/>
        <dbReference type="ChEBI" id="CHEBI:57287"/>
        <dbReference type="ChEBI" id="CHEBI:57379"/>
        <dbReference type="ChEBI" id="CHEBI:74151"/>
        <dbReference type="EC" id="2.3.1.225"/>
    </reaction>
</comment>
<dbReference type="PROSITE" id="PS50216">
    <property type="entry name" value="DHHC"/>
    <property type="match status" value="1"/>
</dbReference>
<proteinExistence type="inferred from homology"/>
<keyword evidence="10" id="KW-1185">Reference proteome</keyword>
<feature type="transmembrane region" description="Helical" evidence="7">
    <location>
        <begin position="197"/>
        <end position="222"/>
    </location>
</feature>
<gene>
    <name evidence="9" type="ORF">M9Y10_003096</name>
</gene>
<keyword evidence="2 7" id="KW-0808">Transferase</keyword>
<dbReference type="Proteomes" id="UP001470230">
    <property type="component" value="Unassembled WGS sequence"/>
</dbReference>
<comment type="subcellular location">
    <subcellularLocation>
        <location evidence="1">Membrane</location>
        <topology evidence="1">Multi-pass membrane protein</topology>
    </subcellularLocation>
</comment>
<accession>A0ABR2JNM2</accession>
<protein>
    <recommendedName>
        <fullName evidence="7">Palmitoyltransferase</fullName>
        <ecNumber evidence="7">2.3.1.225</ecNumber>
    </recommendedName>
</protein>
<sequence>MIQNECVNESRDYENNNFPGFTIWHHDKYCCIRNAIYIKKLPNKVFLGHWEVQPEFPIFVTILIVTSYFFGMIIILPTWKYKYSFIISFFFSITFILCIYSYFRIIIDGPGYFPFYWPLKRSKNQNLINDDETSFLIDQETDEYSPSGMLSTIEQVYWVNKRKRPNRSIMAGRRFVIRPDHFCNWTTSYIGKRNYKFFLLFNFWGFVYVLIFTFCCVVESFYEFDVDNFTVKAGFILLFLSACFFFLLMTGYFTAILTYNMCINRTIWEEQNGIERSKFDRGFYENVADVCGSWSKWYTFLLPISPWTELTNEELIKNYHSYY</sequence>
<comment type="caution">
    <text evidence="9">The sequence shown here is derived from an EMBL/GenBank/DDBJ whole genome shotgun (WGS) entry which is preliminary data.</text>
</comment>
<name>A0ABR2JNM2_9EUKA</name>
<evidence type="ECO:0000256" key="7">
    <source>
        <dbReference type="RuleBase" id="RU079119"/>
    </source>
</evidence>
<dbReference type="Pfam" id="PF01529">
    <property type="entry name" value="DHHC"/>
    <property type="match status" value="1"/>
</dbReference>
<dbReference type="InterPro" id="IPR039859">
    <property type="entry name" value="PFA4/ZDH16/20/ERF2-like"/>
</dbReference>
<comment type="similarity">
    <text evidence="7">Belongs to the DHHC palmitoyltransferase family.</text>
</comment>
<evidence type="ECO:0000256" key="2">
    <source>
        <dbReference type="ARBA" id="ARBA00022679"/>
    </source>
</evidence>
<evidence type="ECO:0000256" key="3">
    <source>
        <dbReference type="ARBA" id="ARBA00022692"/>
    </source>
</evidence>
<feature type="transmembrane region" description="Helical" evidence="7">
    <location>
        <begin position="83"/>
        <end position="103"/>
    </location>
</feature>